<evidence type="ECO:0000313" key="3">
    <source>
        <dbReference type="Proteomes" id="UP001152747"/>
    </source>
</evidence>
<dbReference type="GO" id="GO:0090090">
    <property type="term" value="P:negative regulation of canonical Wnt signaling pathway"/>
    <property type="evidence" value="ECO:0007669"/>
    <property type="project" value="InterPro"/>
</dbReference>
<comment type="caution">
    <text evidence="2">The sequence shown here is derived from an EMBL/GenBank/DDBJ whole genome shotgun (WGS) entry which is preliminary data.</text>
</comment>
<dbReference type="GO" id="GO:0035869">
    <property type="term" value="C:ciliary transition zone"/>
    <property type="evidence" value="ECO:0007669"/>
    <property type="project" value="TreeGrafter"/>
</dbReference>
<dbReference type="PANTHER" id="PTHR31043">
    <property type="entry name" value="NEPHROCYSTIN-4"/>
    <property type="match status" value="1"/>
</dbReference>
<name>A0A9P1ISW5_9PELO</name>
<dbReference type="OrthoDB" id="313446at2759"/>
<dbReference type="PANTHER" id="PTHR31043:SF3">
    <property type="entry name" value="NEPHROCYSTIN-4"/>
    <property type="match status" value="1"/>
</dbReference>
<dbReference type="Proteomes" id="UP001152747">
    <property type="component" value="Unassembled WGS sequence"/>
</dbReference>
<dbReference type="GO" id="GO:0097730">
    <property type="term" value="C:non-motile cilium"/>
    <property type="evidence" value="ECO:0007669"/>
    <property type="project" value="InterPro"/>
</dbReference>
<dbReference type="GO" id="GO:0097546">
    <property type="term" value="C:ciliary base"/>
    <property type="evidence" value="ECO:0007669"/>
    <property type="project" value="TreeGrafter"/>
</dbReference>
<dbReference type="GO" id="GO:1904491">
    <property type="term" value="P:protein localization to ciliary transition zone"/>
    <property type="evidence" value="ECO:0007669"/>
    <property type="project" value="TreeGrafter"/>
</dbReference>
<dbReference type="AlphaFoldDB" id="A0A9P1ISW5"/>
<proteinExistence type="predicted"/>
<evidence type="ECO:0000259" key="1">
    <source>
        <dbReference type="Pfam" id="PF26189"/>
    </source>
</evidence>
<evidence type="ECO:0000313" key="2">
    <source>
        <dbReference type="EMBL" id="CAI5450151.1"/>
    </source>
</evidence>
<gene>
    <name evidence="2" type="ORF">CAMP_LOCUS12788</name>
</gene>
<organism evidence="2 3">
    <name type="scientific">Caenorhabditis angaria</name>
    <dbReference type="NCBI Taxonomy" id="860376"/>
    <lineage>
        <taxon>Eukaryota</taxon>
        <taxon>Metazoa</taxon>
        <taxon>Ecdysozoa</taxon>
        <taxon>Nematoda</taxon>
        <taxon>Chromadorea</taxon>
        <taxon>Rhabditida</taxon>
        <taxon>Rhabditina</taxon>
        <taxon>Rhabditomorpha</taxon>
        <taxon>Rhabditoidea</taxon>
        <taxon>Rhabditidae</taxon>
        <taxon>Peloderinae</taxon>
        <taxon>Caenorhabditis</taxon>
    </lineage>
</organism>
<feature type="domain" description="NPHP4 Ig-like" evidence="1">
    <location>
        <begin position="66"/>
        <end position="122"/>
    </location>
</feature>
<sequence>MQSDAENPKIVFRNRTAENFEPIAILDLHVHRKPPIFHENLVMYAEEARNCTRRVSASSNFAAGRIAAVRCSDPAVKLSIAAKNSIEFTAFCNDTPQKREFLIFAYTDCWQMKLAQVWRVTVVAMRRIDLRTVAGQMTKYRLSVKRRRPTWQNIDVFFDRKWLANTNLWSEYTVPANF</sequence>
<reference evidence="2" key="1">
    <citation type="submission" date="2022-11" db="EMBL/GenBank/DDBJ databases">
        <authorList>
            <person name="Kikuchi T."/>
        </authorList>
    </citation>
    <scope>NUCLEOTIDE SEQUENCE</scope>
    <source>
        <strain evidence="2">PS1010</strain>
    </source>
</reference>
<keyword evidence="3" id="KW-1185">Reference proteome</keyword>
<dbReference type="EMBL" id="CANHGI010000005">
    <property type="protein sequence ID" value="CAI5450151.1"/>
    <property type="molecule type" value="Genomic_DNA"/>
</dbReference>
<dbReference type="InterPro" id="IPR029775">
    <property type="entry name" value="NPHP4"/>
</dbReference>
<dbReference type="InterPro" id="IPR058688">
    <property type="entry name" value="Ig_NPHP4_2nd"/>
</dbReference>
<protein>
    <recommendedName>
        <fullName evidence="1">NPHP4 Ig-like domain-containing protein</fullName>
    </recommendedName>
</protein>
<dbReference type="GO" id="GO:0036064">
    <property type="term" value="C:ciliary basal body"/>
    <property type="evidence" value="ECO:0007669"/>
    <property type="project" value="TreeGrafter"/>
</dbReference>
<dbReference type="Pfam" id="PF26189">
    <property type="entry name" value="Ig_NPHP4_2nd"/>
    <property type="match status" value="1"/>
</dbReference>
<accession>A0A9P1ISW5</accession>